<dbReference type="Gene3D" id="3.40.50.790">
    <property type="match status" value="1"/>
</dbReference>
<dbReference type="CDD" id="cd00403">
    <property type="entry name" value="Ribosomal_L1"/>
    <property type="match status" value="1"/>
</dbReference>
<evidence type="ECO:0000256" key="4">
    <source>
        <dbReference type="ARBA" id="ARBA00022884"/>
    </source>
</evidence>
<dbReference type="FunFam" id="3.40.50.790:FF:000001">
    <property type="entry name" value="50S ribosomal protein L1"/>
    <property type="match status" value="1"/>
</dbReference>
<evidence type="ECO:0000256" key="7">
    <source>
        <dbReference type="RuleBase" id="RU000659"/>
    </source>
</evidence>
<keyword evidence="4" id="KW-0694">RNA-binding</keyword>
<dbReference type="OMA" id="MYIASSM"/>
<keyword evidence="5 7" id="KW-0689">Ribosomal protein</keyword>
<dbReference type="NCBIfam" id="TIGR01169">
    <property type="entry name" value="rplA_bact"/>
    <property type="match status" value="1"/>
</dbReference>
<dbReference type="AlphaFoldDB" id="E1ZRS5"/>
<dbReference type="eggNOG" id="KOG1569">
    <property type="taxonomic scope" value="Eukaryota"/>
</dbReference>
<dbReference type="EMBL" id="GL433863">
    <property type="protein sequence ID" value="EFN51465.1"/>
    <property type="molecule type" value="Genomic_DNA"/>
</dbReference>
<dbReference type="GeneID" id="17350908"/>
<comment type="similarity">
    <text evidence="1 7">Belongs to the universal ribosomal protein uL1 family.</text>
</comment>
<accession>E1ZRS5</accession>
<dbReference type="Gene3D" id="3.30.190.20">
    <property type="match status" value="1"/>
</dbReference>
<dbReference type="Pfam" id="PF00687">
    <property type="entry name" value="Ribosomal_L1"/>
    <property type="match status" value="1"/>
</dbReference>
<reference evidence="8 9" key="1">
    <citation type="journal article" date="2010" name="Plant Cell">
        <title>The Chlorella variabilis NC64A genome reveals adaptation to photosymbiosis, coevolution with viruses, and cryptic sex.</title>
        <authorList>
            <person name="Blanc G."/>
            <person name="Duncan G."/>
            <person name="Agarkova I."/>
            <person name="Borodovsky M."/>
            <person name="Gurnon J."/>
            <person name="Kuo A."/>
            <person name="Lindquist E."/>
            <person name="Lucas S."/>
            <person name="Pangilinan J."/>
            <person name="Polle J."/>
            <person name="Salamov A."/>
            <person name="Terry A."/>
            <person name="Yamada T."/>
            <person name="Dunigan D.D."/>
            <person name="Grigoriev I.V."/>
            <person name="Claverie J.M."/>
            <person name="Van Etten J.L."/>
        </authorList>
    </citation>
    <scope>NUCLEOTIDE SEQUENCE [LARGE SCALE GENOMIC DNA]</scope>
    <source>
        <strain evidence="8 9">NC64A</strain>
    </source>
</reference>
<dbReference type="STRING" id="554065.E1ZRS5"/>
<dbReference type="KEGG" id="cvr:CHLNCDRAFT_33073"/>
<sequence>MSRRFAEQLAKVPGKETALPPPEAIKLCLDTASAKFTETVEVHAKLNIDPKYTDQQLRATVSLPKGTGTWDSSKSLRVAVVCQGENEKLARDAGADFVGAEDLIETIGGGMMDFDKLVATPDMMPKLAKLGRVLGPRGLMPNPKAGTVATDVAAAVKDFKGGKVEYRADKAGNVHLGFGKASFSPDDLLENLKAVQDSIDANRPSGAKGVYWKSMTVCTTMGPAVRVSYSALRDMKSE</sequence>
<dbReference type="PANTHER" id="PTHR36427:SF3">
    <property type="entry name" value="LARGE RIBOSOMAL SUBUNIT PROTEIN UL1M"/>
    <property type="match status" value="1"/>
</dbReference>
<dbReference type="GO" id="GO:0006412">
    <property type="term" value="P:translation"/>
    <property type="evidence" value="ECO:0007669"/>
    <property type="project" value="InterPro"/>
</dbReference>
<keyword evidence="9" id="KW-1185">Reference proteome</keyword>
<name>E1ZRS5_CHLVA</name>
<dbReference type="InParanoid" id="E1ZRS5"/>
<gene>
    <name evidence="8" type="ORF">CHLNCDRAFT_33073</name>
</gene>
<evidence type="ECO:0000256" key="6">
    <source>
        <dbReference type="ARBA" id="ARBA00023274"/>
    </source>
</evidence>
<protein>
    <recommendedName>
        <fullName evidence="7">Ribosomal protein</fullName>
    </recommendedName>
</protein>
<evidence type="ECO:0000313" key="8">
    <source>
        <dbReference type="EMBL" id="EFN51465.1"/>
    </source>
</evidence>
<keyword evidence="3" id="KW-0699">rRNA-binding</keyword>
<evidence type="ECO:0000256" key="3">
    <source>
        <dbReference type="ARBA" id="ARBA00022730"/>
    </source>
</evidence>
<evidence type="ECO:0000256" key="5">
    <source>
        <dbReference type="ARBA" id="ARBA00022980"/>
    </source>
</evidence>
<dbReference type="GO" id="GO:0015934">
    <property type="term" value="C:large ribosomal subunit"/>
    <property type="evidence" value="ECO:0007669"/>
    <property type="project" value="InterPro"/>
</dbReference>
<dbReference type="InterPro" id="IPR023673">
    <property type="entry name" value="Ribosomal_uL1_CS"/>
</dbReference>
<dbReference type="InterPro" id="IPR005878">
    <property type="entry name" value="Ribosom_uL1_bac-type"/>
</dbReference>
<dbReference type="InterPro" id="IPR023674">
    <property type="entry name" value="Ribosomal_uL1-like"/>
</dbReference>
<dbReference type="RefSeq" id="XP_005843567.1">
    <property type="nucleotide sequence ID" value="XM_005843505.1"/>
</dbReference>
<dbReference type="InterPro" id="IPR028364">
    <property type="entry name" value="Ribosomal_uL1/biogenesis"/>
</dbReference>
<comment type="subunit">
    <text evidence="2">Part of the 50S ribosomal subunit.</text>
</comment>
<dbReference type="PANTHER" id="PTHR36427">
    <property type="entry name" value="54S RIBOSOMAL PROTEIN L1, MITOCHONDRIAL"/>
    <property type="match status" value="1"/>
</dbReference>
<keyword evidence="6 7" id="KW-0687">Ribonucleoprotein</keyword>
<dbReference type="GO" id="GO:0019843">
    <property type="term" value="F:rRNA binding"/>
    <property type="evidence" value="ECO:0007669"/>
    <property type="project" value="UniProtKB-KW"/>
</dbReference>
<dbReference type="GO" id="GO:0003735">
    <property type="term" value="F:structural constituent of ribosome"/>
    <property type="evidence" value="ECO:0007669"/>
    <property type="project" value="InterPro"/>
</dbReference>
<evidence type="ECO:0000256" key="2">
    <source>
        <dbReference type="ARBA" id="ARBA00011838"/>
    </source>
</evidence>
<evidence type="ECO:0000256" key="1">
    <source>
        <dbReference type="ARBA" id="ARBA00010531"/>
    </source>
</evidence>
<organism evidence="9">
    <name type="scientific">Chlorella variabilis</name>
    <name type="common">Green alga</name>
    <dbReference type="NCBI Taxonomy" id="554065"/>
    <lineage>
        <taxon>Eukaryota</taxon>
        <taxon>Viridiplantae</taxon>
        <taxon>Chlorophyta</taxon>
        <taxon>core chlorophytes</taxon>
        <taxon>Trebouxiophyceae</taxon>
        <taxon>Chlorellales</taxon>
        <taxon>Chlorellaceae</taxon>
        <taxon>Chlorella clade</taxon>
        <taxon>Chlorella</taxon>
    </lineage>
</organism>
<proteinExistence type="inferred from homology"/>
<dbReference type="InterPro" id="IPR016095">
    <property type="entry name" value="Ribosomal_uL1_3-a/b-sand"/>
</dbReference>
<dbReference type="FunCoup" id="E1ZRS5">
    <property type="interactions" value="776"/>
</dbReference>
<dbReference type="PROSITE" id="PS01199">
    <property type="entry name" value="RIBOSOMAL_L1"/>
    <property type="match status" value="1"/>
</dbReference>
<dbReference type="PIRSF" id="PIRSF002155">
    <property type="entry name" value="Ribosomal_L1"/>
    <property type="match status" value="1"/>
</dbReference>
<dbReference type="InterPro" id="IPR002143">
    <property type="entry name" value="Ribosomal_uL1"/>
</dbReference>
<dbReference type="SUPFAM" id="SSF56808">
    <property type="entry name" value="Ribosomal protein L1"/>
    <property type="match status" value="1"/>
</dbReference>
<evidence type="ECO:0000313" key="9">
    <source>
        <dbReference type="Proteomes" id="UP000008141"/>
    </source>
</evidence>
<dbReference type="HAMAP" id="MF_01318_B">
    <property type="entry name" value="Ribosomal_uL1_B"/>
    <property type="match status" value="1"/>
</dbReference>
<dbReference type="Proteomes" id="UP000008141">
    <property type="component" value="Unassembled WGS sequence"/>
</dbReference>
<dbReference type="OrthoDB" id="1747252at2759"/>